<keyword evidence="4" id="KW-1185">Reference proteome</keyword>
<sequence>MKVSVFKNFLNGERITACGVDELVSIIRDGDYADAISDYRCASPRMLSVGRGGEARQWAVDTADNRIPRLCFASEYRRQGGVRRLVGRNGLVLLEIDNLADFPTAVSLRNEAARQPFTMMAFVGANGRSVEVVCRVVAHDGVSDSDATAYVRMMTEGVRRLHYVYSSQLGVNMHVQVQADDTMCLMSADAGVYYAPGAVAFTVDLSKPVAAYRAADVRDVDESPLPGKSHDEAYRYIFYSCWDSVLDSGLSLDDALFEERAISLLARYCRHSGLPQQMCVDRAMTLDLINRDGELITLLFNQAYGNNLVHANPTAYVPLPALTAMKTDHFMRKRFRLRRNVLTGVTQYKPLGAYDTYYRPVTQEVINAIATMAQREGIRVWARDIKERVNSELVEPYDPVNDYIASLPEWDGRDRLKAFAARVPTDNPYWTEFFSVWMRSMVAHWMGLDSNHGNALVPLLIGRQGCGKTSFTKIILPESLQPYQNDRIDFKNDNAVMLGLSSFALINIDEFDRYSARRQPLMKYLFSKGDVTAIKAYGRTFTTERRYASFIGTTNSPCPLTDPTGSRRFICANITGDIDFTSPVAYDQLYAQLVGEIRHGYAYYLDTTAELRLMEYNRRFLRHNNIDEVLQSMFRQPEEGEAAQELTASEIAAVVCGECPDIPPSRVTAVEIGRRLKACGYKGRHTEHGTCYMIKRIKV</sequence>
<dbReference type="InterPro" id="IPR014907">
    <property type="entry name" value="BT4734-like_N"/>
</dbReference>
<proteinExistence type="predicted"/>
<comment type="caution">
    <text evidence="3">The sequence shown here is derived from an EMBL/GenBank/DDBJ whole genome shotgun (WGS) entry which is preliminary data.</text>
</comment>
<accession>A0A938WQ37</accession>
<dbReference type="PANTHER" id="PTHR34985:SF1">
    <property type="entry name" value="SLR0554 PROTEIN"/>
    <property type="match status" value="1"/>
</dbReference>
<dbReference type="PANTHER" id="PTHR34985">
    <property type="entry name" value="SLR0554 PROTEIN"/>
    <property type="match status" value="1"/>
</dbReference>
<reference evidence="3" key="2">
    <citation type="journal article" date="2021" name="Sci. Rep.">
        <title>The distribution of antibiotic resistance genes in chicken gut microbiota commensals.</title>
        <authorList>
            <person name="Juricova H."/>
            <person name="Matiasovicova J."/>
            <person name="Kubasova T."/>
            <person name="Cejkova D."/>
            <person name="Rychlik I."/>
        </authorList>
    </citation>
    <scope>NUCLEOTIDE SEQUENCE</scope>
    <source>
        <strain evidence="3">An824</strain>
    </source>
</reference>
<dbReference type="Pfam" id="PF05272">
    <property type="entry name" value="VapE-like_dom"/>
    <property type="match status" value="1"/>
</dbReference>
<reference evidence="3" key="1">
    <citation type="submission" date="2020-08" db="EMBL/GenBank/DDBJ databases">
        <authorList>
            <person name="Cejkova D."/>
            <person name="Kubasova T."/>
            <person name="Jahodarova E."/>
            <person name="Rychlik I."/>
        </authorList>
    </citation>
    <scope>NUCLEOTIDE SEQUENCE</scope>
    <source>
        <strain evidence="3">An824</strain>
    </source>
</reference>
<evidence type="ECO:0000313" key="3">
    <source>
        <dbReference type="EMBL" id="MBM6672421.1"/>
    </source>
</evidence>
<dbReference type="InterPro" id="IPR007936">
    <property type="entry name" value="VapE-like_dom"/>
</dbReference>
<feature type="domain" description="Virulence-associated protein E-like" evidence="1">
    <location>
        <begin position="406"/>
        <end position="618"/>
    </location>
</feature>
<gene>
    <name evidence="3" type="ORF">H6A34_00745</name>
</gene>
<dbReference type="RefSeq" id="WP_205102842.1">
    <property type="nucleotide sequence ID" value="NZ_JACJJG010000001.1"/>
</dbReference>
<evidence type="ECO:0000259" key="1">
    <source>
        <dbReference type="Pfam" id="PF05272"/>
    </source>
</evidence>
<organism evidence="3 4">
    <name type="scientific">Marseilla massiliensis</name>
    <dbReference type="NCBI Taxonomy" id="1841864"/>
    <lineage>
        <taxon>Bacteria</taxon>
        <taxon>Pseudomonadati</taxon>
        <taxon>Bacteroidota</taxon>
        <taxon>Bacteroidia</taxon>
        <taxon>Bacteroidales</taxon>
        <taxon>Prevotellaceae</taxon>
        <taxon>Marseilla</taxon>
    </lineage>
</organism>
<feature type="domain" description="BT4734-like N-terminal" evidence="2">
    <location>
        <begin position="65"/>
        <end position="194"/>
    </location>
</feature>
<dbReference type="EMBL" id="JACJJG010000001">
    <property type="protein sequence ID" value="MBM6672421.1"/>
    <property type="molecule type" value="Genomic_DNA"/>
</dbReference>
<dbReference type="Pfam" id="PF08800">
    <property type="entry name" value="BT4734-like_N"/>
    <property type="match status" value="1"/>
</dbReference>
<dbReference type="AlphaFoldDB" id="A0A938WQ37"/>
<evidence type="ECO:0000259" key="2">
    <source>
        <dbReference type="Pfam" id="PF08800"/>
    </source>
</evidence>
<evidence type="ECO:0000313" key="4">
    <source>
        <dbReference type="Proteomes" id="UP000706891"/>
    </source>
</evidence>
<name>A0A938WQ37_9BACT</name>
<dbReference type="SUPFAM" id="SSF52540">
    <property type="entry name" value="P-loop containing nucleoside triphosphate hydrolases"/>
    <property type="match status" value="1"/>
</dbReference>
<dbReference type="Proteomes" id="UP000706891">
    <property type="component" value="Unassembled WGS sequence"/>
</dbReference>
<protein>
    <submittedName>
        <fullName evidence="3">DUF3874 domain-containing protein</fullName>
    </submittedName>
</protein>
<dbReference type="InterPro" id="IPR027417">
    <property type="entry name" value="P-loop_NTPase"/>
</dbReference>